<evidence type="ECO:0000313" key="1">
    <source>
        <dbReference type="Proteomes" id="UP000515163"/>
    </source>
</evidence>
<dbReference type="PANTHER" id="PTHR34213">
    <property type="entry name" value="NUCLEAR TRANSPORT FACTOR 2 (NTF2) FAMILY PROTEIN"/>
    <property type="match status" value="1"/>
</dbReference>
<dbReference type="Proteomes" id="UP000515163">
    <property type="component" value="Unplaced"/>
</dbReference>
<name>A0A6P8HY04_ACTTE</name>
<reference evidence="2" key="1">
    <citation type="submission" date="2025-08" db="UniProtKB">
        <authorList>
            <consortium name="RefSeq"/>
        </authorList>
    </citation>
    <scope>IDENTIFICATION</scope>
    <source>
        <tissue evidence="2">Tentacle</tissue>
    </source>
</reference>
<sequence>MVVGFFFKRVIPTAFLYYGAVQMYLVYHLYTSESMIRAPSSPAIEPTESRKKLVENLLAICQSRATKQTFDTFTNDVQFEDHSFYVEGLELIKNTAYFFRNNVKVETLDMKEHHFQDQFILELKQKYTMGYLKMNFPSVVYVELEGKGRDEKVKKFRDEWYGKTLITPENTPFASTGVSAHFFRRIHGRLLNILNFVPPKE</sequence>
<dbReference type="RefSeq" id="XP_031557487.1">
    <property type="nucleotide sequence ID" value="XM_031701627.1"/>
</dbReference>
<dbReference type="PANTHER" id="PTHR34213:SF2">
    <property type="entry name" value="NUCLEAR TRANSPORT FACTOR 2 (NTF2) FAMILY PROTEIN"/>
    <property type="match status" value="1"/>
</dbReference>
<accession>A0A6P8HY04</accession>
<protein>
    <submittedName>
        <fullName evidence="2">Uncharacterized protein LOC116294100</fullName>
    </submittedName>
</protein>
<dbReference type="GeneID" id="116294100"/>
<evidence type="ECO:0000313" key="2">
    <source>
        <dbReference type="RefSeq" id="XP_031557487.1"/>
    </source>
</evidence>
<gene>
    <name evidence="2" type="primary">LOC116294100</name>
</gene>
<dbReference type="AlphaFoldDB" id="A0A6P8HY04"/>
<proteinExistence type="predicted"/>
<organism evidence="1 2">
    <name type="scientific">Actinia tenebrosa</name>
    <name type="common">Australian red waratah sea anemone</name>
    <dbReference type="NCBI Taxonomy" id="6105"/>
    <lineage>
        <taxon>Eukaryota</taxon>
        <taxon>Metazoa</taxon>
        <taxon>Cnidaria</taxon>
        <taxon>Anthozoa</taxon>
        <taxon>Hexacorallia</taxon>
        <taxon>Actiniaria</taxon>
        <taxon>Actiniidae</taxon>
        <taxon>Actinia</taxon>
    </lineage>
</organism>
<dbReference type="KEGG" id="aten:116294100"/>
<keyword evidence="1" id="KW-1185">Reference proteome</keyword>
<dbReference type="OrthoDB" id="5966279at2759"/>
<dbReference type="InParanoid" id="A0A6P8HY04"/>